<gene>
    <name evidence="1" type="ORF">QAD02_011679</name>
</gene>
<keyword evidence="2" id="KW-1185">Reference proteome</keyword>
<reference evidence="1" key="1">
    <citation type="submission" date="2023-04" db="EMBL/GenBank/DDBJ databases">
        <title>A chromosome-level genome assembly of the parasitoid wasp Eretmocerus hayati.</title>
        <authorList>
            <person name="Zhong Y."/>
            <person name="Liu S."/>
            <person name="Liu Y."/>
        </authorList>
    </citation>
    <scope>NUCLEOTIDE SEQUENCE</scope>
    <source>
        <strain evidence="1">ZJU_SS_LIU_2023</strain>
    </source>
</reference>
<evidence type="ECO:0000313" key="1">
    <source>
        <dbReference type="EMBL" id="KAJ8675893.1"/>
    </source>
</evidence>
<sequence>MVSLSGKLCSAFRARTDVWRVRVRLTLGASHADCVADQRLPLRQCHRTANQPLVVVLAVIVKSTAPGDSSAILWGLVESADTGGKEVLAVALGCGAPWAPESSTSDSRSIH</sequence>
<name>A0ACC2NXE9_9HYME</name>
<dbReference type="Proteomes" id="UP001239111">
    <property type="component" value="Chromosome 2"/>
</dbReference>
<evidence type="ECO:0000313" key="2">
    <source>
        <dbReference type="Proteomes" id="UP001239111"/>
    </source>
</evidence>
<dbReference type="EMBL" id="CM056742">
    <property type="protein sequence ID" value="KAJ8675893.1"/>
    <property type="molecule type" value="Genomic_DNA"/>
</dbReference>
<proteinExistence type="predicted"/>
<comment type="caution">
    <text evidence="1">The sequence shown here is derived from an EMBL/GenBank/DDBJ whole genome shotgun (WGS) entry which is preliminary data.</text>
</comment>
<accession>A0ACC2NXE9</accession>
<organism evidence="1 2">
    <name type="scientific">Eretmocerus hayati</name>
    <dbReference type="NCBI Taxonomy" id="131215"/>
    <lineage>
        <taxon>Eukaryota</taxon>
        <taxon>Metazoa</taxon>
        <taxon>Ecdysozoa</taxon>
        <taxon>Arthropoda</taxon>
        <taxon>Hexapoda</taxon>
        <taxon>Insecta</taxon>
        <taxon>Pterygota</taxon>
        <taxon>Neoptera</taxon>
        <taxon>Endopterygota</taxon>
        <taxon>Hymenoptera</taxon>
        <taxon>Apocrita</taxon>
        <taxon>Proctotrupomorpha</taxon>
        <taxon>Chalcidoidea</taxon>
        <taxon>Aphelinidae</taxon>
        <taxon>Aphelininae</taxon>
        <taxon>Eretmocerus</taxon>
    </lineage>
</organism>
<protein>
    <submittedName>
        <fullName evidence="1">Uncharacterized protein</fullName>
    </submittedName>
</protein>